<keyword evidence="6" id="KW-1185">Reference proteome</keyword>
<reference evidence="5" key="1">
    <citation type="submission" date="2020-07" db="EMBL/GenBank/DDBJ databases">
        <authorList>
            <person name="Tarantini F.S."/>
            <person name="Hong K.W."/>
            <person name="Chan K.G."/>
        </authorList>
    </citation>
    <scope>NUCLEOTIDE SEQUENCE</scope>
    <source>
        <strain evidence="5">32-07</strain>
    </source>
</reference>
<organism evidence="5 6">
    <name type="scientific">Actinomadura graeca</name>
    <dbReference type="NCBI Taxonomy" id="2750812"/>
    <lineage>
        <taxon>Bacteria</taxon>
        <taxon>Bacillati</taxon>
        <taxon>Actinomycetota</taxon>
        <taxon>Actinomycetes</taxon>
        <taxon>Streptosporangiales</taxon>
        <taxon>Thermomonosporaceae</taxon>
        <taxon>Actinomadura</taxon>
    </lineage>
</organism>
<protein>
    <submittedName>
        <fullName evidence="5">ABC transporter ATP-binding protein</fullName>
    </submittedName>
</protein>
<dbReference type="Proteomes" id="UP001049518">
    <property type="component" value="Chromosome"/>
</dbReference>
<evidence type="ECO:0000256" key="2">
    <source>
        <dbReference type="ARBA" id="ARBA00022741"/>
    </source>
</evidence>
<dbReference type="InterPro" id="IPR051120">
    <property type="entry name" value="ABC_AA/LPS_Transport"/>
</dbReference>
<dbReference type="PANTHER" id="PTHR45772">
    <property type="entry name" value="CONSERVED COMPONENT OF ABC TRANSPORTER FOR NATURAL AMINO ACIDS-RELATED"/>
    <property type="match status" value="1"/>
</dbReference>
<dbReference type="GO" id="GO:0005524">
    <property type="term" value="F:ATP binding"/>
    <property type="evidence" value="ECO:0007669"/>
    <property type="project" value="UniProtKB-KW"/>
</dbReference>
<dbReference type="InterPro" id="IPR027417">
    <property type="entry name" value="P-loop_NTPase"/>
</dbReference>
<keyword evidence="2" id="KW-0547">Nucleotide-binding</keyword>
<keyword evidence="1" id="KW-0813">Transport</keyword>
<proteinExistence type="predicted"/>
<name>A0ABX8R7S6_9ACTN</name>
<dbReference type="InterPro" id="IPR032823">
    <property type="entry name" value="BCA_ABC_TP_C"/>
</dbReference>
<dbReference type="Gene3D" id="3.40.50.300">
    <property type="entry name" value="P-loop containing nucleotide triphosphate hydrolases"/>
    <property type="match status" value="1"/>
</dbReference>
<evidence type="ECO:0000313" key="6">
    <source>
        <dbReference type="Proteomes" id="UP001049518"/>
    </source>
</evidence>
<accession>A0ABX8R7S6</accession>
<evidence type="ECO:0000256" key="1">
    <source>
        <dbReference type="ARBA" id="ARBA00022448"/>
    </source>
</evidence>
<dbReference type="EMBL" id="CP059572">
    <property type="protein sequence ID" value="QXJ26591.1"/>
    <property type="molecule type" value="Genomic_DNA"/>
</dbReference>
<evidence type="ECO:0000256" key="3">
    <source>
        <dbReference type="ARBA" id="ARBA00022840"/>
    </source>
</evidence>
<evidence type="ECO:0000259" key="4">
    <source>
        <dbReference type="PROSITE" id="PS50893"/>
    </source>
</evidence>
<sequence>MLEIDGLDVRFRGVHALRSVTARIDEGAVVGLIGPNGAGKSTMVGCIAGTVRPTSGSVRWRGTRLDRLSTERIAGHGIARTYQHARLFHGHTVLDNVMTGAHRLGTHGMLRAMVRAPGLRRDEIRLRDHAEEAMAAVGVGHLAAAPVDDLTAGQQRLVAVARALSSRPGFLLLDEPAAGLTDAERDVLLGDLRRYFARHRGSALVIEHHLGFLMELVSDVIVLVRGSVLTRGAPDAVRADPAVIEAYIGV</sequence>
<gene>
    <name evidence="5" type="ORF">AGRA3207_003626</name>
</gene>
<dbReference type="Pfam" id="PF00005">
    <property type="entry name" value="ABC_tran"/>
    <property type="match status" value="1"/>
</dbReference>
<dbReference type="SMART" id="SM00382">
    <property type="entry name" value="AAA"/>
    <property type="match status" value="1"/>
</dbReference>
<dbReference type="RefSeq" id="WP_231335885.1">
    <property type="nucleotide sequence ID" value="NZ_CP059572.1"/>
</dbReference>
<dbReference type="PROSITE" id="PS50893">
    <property type="entry name" value="ABC_TRANSPORTER_2"/>
    <property type="match status" value="1"/>
</dbReference>
<evidence type="ECO:0000313" key="5">
    <source>
        <dbReference type="EMBL" id="QXJ26591.1"/>
    </source>
</evidence>
<dbReference type="Pfam" id="PF12399">
    <property type="entry name" value="BCA_ABC_TP_C"/>
    <property type="match status" value="1"/>
</dbReference>
<keyword evidence="3 5" id="KW-0067">ATP-binding</keyword>
<feature type="domain" description="ABC transporter" evidence="4">
    <location>
        <begin position="2"/>
        <end position="250"/>
    </location>
</feature>
<dbReference type="InterPro" id="IPR003439">
    <property type="entry name" value="ABC_transporter-like_ATP-bd"/>
</dbReference>
<dbReference type="InterPro" id="IPR003593">
    <property type="entry name" value="AAA+_ATPase"/>
</dbReference>
<dbReference type="PANTHER" id="PTHR45772:SF2">
    <property type="entry name" value="ABC TRANSPORTER ATP-BINDING PROTEIN"/>
    <property type="match status" value="1"/>
</dbReference>
<dbReference type="SUPFAM" id="SSF52540">
    <property type="entry name" value="P-loop containing nucleoside triphosphate hydrolases"/>
    <property type="match status" value="1"/>
</dbReference>